<organism evidence="3 4">
    <name type="scientific">Chenopodium quinoa</name>
    <name type="common">Quinoa</name>
    <dbReference type="NCBI Taxonomy" id="63459"/>
    <lineage>
        <taxon>Eukaryota</taxon>
        <taxon>Viridiplantae</taxon>
        <taxon>Streptophyta</taxon>
        <taxon>Embryophyta</taxon>
        <taxon>Tracheophyta</taxon>
        <taxon>Spermatophyta</taxon>
        <taxon>Magnoliopsida</taxon>
        <taxon>eudicotyledons</taxon>
        <taxon>Gunneridae</taxon>
        <taxon>Pentapetalae</taxon>
        <taxon>Caryophyllales</taxon>
        <taxon>Chenopodiaceae</taxon>
        <taxon>Chenopodioideae</taxon>
        <taxon>Atripliceae</taxon>
        <taxon>Chenopodium</taxon>
    </lineage>
</organism>
<dbReference type="Gene3D" id="1.20.1280.50">
    <property type="match status" value="1"/>
</dbReference>
<dbReference type="InterPro" id="IPR001611">
    <property type="entry name" value="Leu-rich_rpt"/>
</dbReference>
<dbReference type="Pfam" id="PF12937">
    <property type="entry name" value="F-box-like"/>
    <property type="match status" value="1"/>
</dbReference>
<evidence type="ECO:0000259" key="1">
    <source>
        <dbReference type="Pfam" id="PF12937"/>
    </source>
</evidence>
<dbReference type="InterPro" id="IPR011989">
    <property type="entry name" value="ARM-like"/>
</dbReference>
<proteinExistence type="predicted"/>
<sequence>MELKIRCAKALWMLAKDSVINSHRITETKGLLSLAKLIERETGELRKNCVMVVMEITLAAESNADLRRPAFKTSSPAGKAVVVQLLRVIKESSDPVLQIAAIKSTGCLSRTFSAKETRVIGPLVEQLSSNNHEVGTEAAVALAKFVDPENFLCHEHSKAIIEFDGVVPLLRLLRESERAQVNGLVLLCHLAINAGNSEALERARLLTALEGTDRNLTAHDGDEALVKKKKSDGDEAVKNDVQWSRSPIVESSLLEAINNDHIQSDNLVGVDGATTSNQFTTTSSGNANKSTNVDNKEDQMECRALSQRITPKNFMNTVLKDLPKSHKAAIRKIGFGGFLDLDLNAHKSVFCSKLVSSFDCDRVSLVLERNQEIEITPVDIHLVYGLPMGGEIIKEQQQEEDEEWVDFIRQWRSYFGLSCGSPSNSVIINRIKELKKQPVCDEFIWHFVVSVVNCCMRSTANPSLNYKFLYSCMDTKKIECLDWCEYVYMSLKSSVSEWQGGSAFFTGPLPFLMICYFDRLQRSKISNPRQFPLLSIWKKDLIKERMKLEMKRGFGKGHVLDRMEVDRHDNNISQVAGDPELGGSDVSGSNEMLLRAFSMFLSTKRSKCDQEVSSFKTRTLKMSWRTNDNNDDCGVFLLKHMETYHGEKDTNWESGIKLNDINQMKKLRVDFCAKILSHKENELHHEITSRSRKWAKENIVKSEDGPNLGPGPGPIFPDPTSEIPDECLAHIFLSLSSGDRKRCSLVCKRWFLVEGQSRCRLSLNANKDISAHLPSLFSRFDSVTKLALRCDRRSISISDDALVLISLRCRNLTRLKLRGCRELTDLGIAAFAQNCKSLKKLSCGSCVFGAKGLNAVLEHCVLLEEISIKRLRGINNDGDSEAAAEPIGPGLAAKSLKSICLKELYNGQLFGPLIVGSKNLKTLKLIRCLGEWDRVLEMMATDKSNYNYNYSNNSSDNSNFNGLVEIHLERIQVTDFGLSALSNCASLEILHLVKTPECTNIGIISVAERCKLLRKVHIDGWRTNKIGDEGLIVLGKNCVNLQELVLIGINPTNTSLEVIASNCRNLERLALCSSETIGDAEMVCIATKCSALKKFCIKSCPISDNGLEALAWGCPNLVKIKVKKCRDVTRDVVEWLREKREALIVNLDADEIEAVDASASEAGGAQEDGADFPAVDTDVTSVQAPPRSNGRGSLFRTKLSFLFGRNIAACALRRWSTGSSNTNGNQ</sequence>
<feature type="domain" description="F-box" evidence="1">
    <location>
        <begin position="721"/>
        <end position="751"/>
    </location>
</feature>
<dbReference type="Pfam" id="PF25372">
    <property type="entry name" value="DUF7885"/>
    <property type="match status" value="1"/>
</dbReference>
<dbReference type="SUPFAM" id="SSF48371">
    <property type="entry name" value="ARM repeat"/>
    <property type="match status" value="1"/>
</dbReference>
<evidence type="ECO:0000313" key="4">
    <source>
        <dbReference type="Proteomes" id="UP000596660"/>
    </source>
</evidence>
<feature type="domain" description="F-box/LRR-repeat protein 15-like leucin rich repeat" evidence="2">
    <location>
        <begin position="972"/>
        <end position="1138"/>
    </location>
</feature>
<protein>
    <recommendedName>
        <fullName evidence="5">F-box domain-containing protein</fullName>
    </recommendedName>
</protein>
<dbReference type="Gene3D" id="3.80.10.10">
    <property type="entry name" value="Ribonuclease Inhibitor"/>
    <property type="match status" value="1"/>
</dbReference>
<name>A0A803KY22_CHEQI</name>
<dbReference type="SUPFAM" id="SSF81383">
    <property type="entry name" value="F-box domain"/>
    <property type="match status" value="1"/>
</dbReference>
<dbReference type="AlphaFoldDB" id="A0A803KY22"/>
<dbReference type="FunFam" id="1.20.1280.50:FF:000005">
    <property type="entry name" value="F-box/LRR-repeat protein 3 isoform X1"/>
    <property type="match status" value="1"/>
</dbReference>
<dbReference type="InterPro" id="IPR001810">
    <property type="entry name" value="F-box_dom"/>
</dbReference>
<dbReference type="Gene3D" id="1.25.10.10">
    <property type="entry name" value="Leucine-rich Repeat Variant"/>
    <property type="match status" value="1"/>
</dbReference>
<dbReference type="PANTHER" id="PTHR46168:SF1">
    <property type="entry name" value="ARMADILLO REPEAT ONLY 4"/>
    <property type="match status" value="1"/>
</dbReference>
<dbReference type="FunFam" id="3.80.10.10:FF:000449">
    <property type="entry name" value="F-box protein SKIP2"/>
    <property type="match status" value="1"/>
</dbReference>
<dbReference type="InterPro" id="IPR016024">
    <property type="entry name" value="ARM-type_fold"/>
</dbReference>
<dbReference type="Proteomes" id="UP000596660">
    <property type="component" value="Unplaced"/>
</dbReference>
<keyword evidence="4" id="KW-1185">Reference proteome</keyword>
<dbReference type="Pfam" id="PF13516">
    <property type="entry name" value="LRR_6"/>
    <property type="match status" value="1"/>
</dbReference>
<dbReference type="InterPro" id="IPR036047">
    <property type="entry name" value="F-box-like_dom_sf"/>
</dbReference>
<dbReference type="PANTHER" id="PTHR46168">
    <property type="entry name" value="ARMADILLO REPEAT ONLY 4"/>
    <property type="match status" value="1"/>
</dbReference>
<dbReference type="CDD" id="cd22159">
    <property type="entry name" value="F-box_AtTIR1-like"/>
    <property type="match status" value="1"/>
</dbReference>
<dbReference type="Gene3D" id="3.40.395.10">
    <property type="entry name" value="Adenoviral Proteinase, Chain A"/>
    <property type="match status" value="1"/>
</dbReference>
<reference evidence="3" key="2">
    <citation type="submission" date="2021-03" db="UniProtKB">
        <authorList>
            <consortium name="EnsemblPlants"/>
        </authorList>
    </citation>
    <scope>IDENTIFICATION</scope>
</reference>
<evidence type="ECO:0000313" key="3">
    <source>
        <dbReference type="EnsemblPlants" id="AUR62003931-RA:cds"/>
    </source>
</evidence>
<reference evidence="3" key="1">
    <citation type="journal article" date="2017" name="Nature">
        <title>The genome of Chenopodium quinoa.</title>
        <authorList>
            <person name="Jarvis D.E."/>
            <person name="Ho Y.S."/>
            <person name="Lightfoot D.J."/>
            <person name="Schmoeckel S.M."/>
            <person name="Li B."/>
            <person name="Borm T.J.A."/>
            <person name="Ohyanagi H."/>
            <person name="Mineta K."/>
            <person name="Michell C.T."/>
            <person name="Saber N."/>
            <person name="Kharbatia N.M."/>
            <person name="Rupper R.R."/>
            <person name="Sharp A.R."/>
            <person name="Dally N."/>
            <person name="Boughton B.A."/>
            <person name="Woo Y.H."/>
            <person name="Gao G."/>
            <person name="Schijlen E.G.W.M."/>
            <person name="Guo X."/>
            <person name="Momin A.A."/>
            <person name="Negrao S."/>
            <person name="Al-Babili S."/>
            <person name="Gehring C."/>
            <person name="Roessner U."/>
            <person name="Jung C."/>
            <person name="Murphy K."/>
            <person name="Arold S.T."/>
            <person name="Gojobori T."/>
            <person name="van der Linden C.G."/>
            <person name="van Loo E.N."/>
            <person name="Jellen E.N."/>
            <person name="Maughan P.J."/>
            <person name="Tester M."/>
        </authorList>
    </citation>
    <scope>NUCLEOTIDE SEQUENCE [LARGE SCALE GENOMIC DNA]</scope>
    <source>
        <strain evidence="3">cv. PI 614886</strain>
    </source>
</reference>
<dbReference type="SMART" id="SM00367">
    <property type="entry name" value="LRR_CC"/>
    <property type="match status" value="6"/>
</dbReference>
<dbReference type="InterPro" id="IPR032675">
    <property type="entry name" value="LRR_dom_sf"/>
</dbReference>
<evidence type="ECO:0000259" key="2">
    <source>
        <dbReference type="Pfam" id="PF25372"/>
    </source>
</evidence>
<dbReference type="InterPro" id="IPR006553">
    <property type="entry name" value="Leu-rich_rpt_Cys-con_subtyp"/>
</dbReference>
<dbReference type="GO" id="GO:0005737">
    <property type="term" value="C:cytoplasm"/>
    <property type="evidence" value="ECO:0007669"/>
    <property type="project" value="UniProtKB-ARBA"/>
</dbReference>
<accession>A0A803KY22</accession>
<dbReference type="EnsemblPlants" id="AUR62003931-RA">
    <property type="protein sequence ID" value="AUR62003931-RA:cds"/>
    <property type="gene ID" value="AUR62003931"/>
</dbReference>
<evidence type="ECO:0008006" key="5">
    <source>
        <dbReference type="Google" id="ProtNLM"/>
    </source>
</evidence>
<dbReference type="SUPFAM" id="SSF52047">
    <property type="entry name" value="RNI-like"/>
    <property type="match status" value="1"/>
</dbReference>
<dbReference type="Gramene" id="AUR62003931-RA">
    <property type="protein sequence ID" value="AUR62003931-RA:cds"/>
    <property type="gene ID" value="AUR62003931"/>
</dbReference>
<dbReference type="InterPro" id="IPR057207">
    <property type="entry name" value="FBXL15_LRR"/>
</dbReference>